<dbReference type="AlphaFoldDB" id="A0A667IHF6"/>
<feature type="compositionally biased region" description="Pro residues" evidence="19">
    <location>
        <begin position="670"/>
        <end position="680"/>
    </location>
</feature>
<proteinExistence type="inferred from homology"/>
<sequence length="700" mass="78394">MQRGSSERELAARWEAEAVAVTKALAAAEQVRVDSGAAGEPERKTPEEQPKDPAPAQPRAAEEGDARVVPRAAAHAAPGRAADEYHSQRPVTVDSSKARTSLDALKISIRQLKWKEFPFGRRLPCDIYWHGVSFHDNDIFSGQVNKFPGMTEMVRKITLSRAVRIMQNLFPEEYNFYPRSWILPDEFQLFVAQVRMVKDGDPSWKPTFIVKPDGGCQGDGIYLIKDPSDIRLAGTLQSRPAVVQEYICKPLLIDKLKFDIRLYVLLKSLDPLEIYIAKDGLSRFCTEPYQEPNPKNLHHIFMHLTNYSLNIHSGNFVHSDSTSTGSKRTFSSILCRLSSKGVDIKKVWSDIISLVIKTVIALTPELKVFYQSDIPAGRPGPTCFQILGFDILLMKNLKPILLEVNANPSMRIEHEQELSPGVFENVPSLVDEEVKVAVIRDTLRLMDPLKKKRENHFPDIYTDRKHRFPPVSDRMPSSQLPVVRSQQLTKPLAAKEDPSDSEPASASDGNADPEAHLPSICLKQVFPKYAKQFNYLRLVDRMANLFIRFLGIKGTMKLGPTGFRTFIRNCKLSSSSLSMAAVDILYIDITRRWNSMTLDQRDSGMCLQAFVEAFFYLAQRKFKTLPLHEQVASLIDLCEYHLSLLDEKRLVCGRSGPAGGRPLDSGSPPDATPSAPPVEGHPPSCTNSAPKTAHSRHALS</sequence>
<feature type="compositionally biased region" description="Basic and acidic residues" evidence="19">
    <location>
        <begin position="40"/>
        <end position="51"/>
    </location>
</feature>
<evidence type="ECO:0000256" key="3">
    <source>
        <dbReference type="ARBA" id="ARBA00006820"/>
    </source>
</evidence>
<evidence type="ECO:0000256" key="4">
    <source>
        <dbReference type="ARBA" id="ARBA00022490"/>
    </source>
</evidence>
<name>A0A667IHF6_LYNCA</name>
<dbReference type="InterPro" id="IPR004344">
    <property type="entry name" value="TTL/TTLL_fam"/>
</dbReference>
<feature type="compositionally biased region" description="Low complexity" evidence="19">
    <location>
        <begin position="69"/>
        <end position="80"/>
    </location>
</feature>
<feature type="compositionally biased region" description="Polar residues" evidence="19">
    <location>
        <begin position="475"/>
        <end position="489"/>
    </location>
</feature>
<evidence type="ECO:0000256" key="11">
    <source>
        <dbReference type="ARBA" id="ARBA00023069"/>
    </source>
</evidence>
<comment type="catalytic activity">
    <reaction evidence="14">
        <text>L-glutamyl-[protein] + L-glutamate + ATP = gamma-L-glutamyl-L-glutamyl-[protein] + ADP + phosphate + H(+)</text>
        <dbReference type="Rhea" id="RHEA:60144"/>
        <dbReference type="Rhea" id="RHEA-COMP:10208"/>
        <dbReference type="Rhea" id="RHEA-COMP:15517"/>
        <dbReference type="ChEBI" id="CHEBI:15378"/>
        <dbReference type="ChEBI" id="CHEBI:29973"/>
        <dbReference type="ChEBI" id="CHEBI:29985"/>
        <dbReference type="ChEBI" id="CHEBI:30616"/>
        <dbReference type="ChEBI" id="CHEBI:43474"/>
        <dbReference type="ChEBI" id="CHEBI:143622"/>
        <dbReference type="ChEBI" id="CHEBI:456216"/>
    </reaction>
    <physiologicalReaction direction="left-to-right" evidence="14">
        <dbReference type="Rhea" id="RHEA:60145"/>
    </physiologicalReaction>
</comment>
<dbReference type="Proteomes" id="UP000472241">
    <property type="component" value="Unplaced"/>
</dbReference>
<dbReference type="Ensembl" id="ENSLCNT00005025796.1">
    <property type="protein sequence ID" value="ENSLCNP00005023087.1"/>
    <property type="gene ID" value="ENSLCNG00005015002.1"/>
</dbReference>
<evidence type="ECO:0000256" key="8">
    <source>
        <dbReference type="ARBA" id="ARBA00022741"/>
    </source>
</evidence>
<comment type="subcellular location">
    <subcellularLocation>
        <location evidence="2">Cytoplasm</location>
        <location evidence="2">Cytoskeleton</location>
        <location evidence="2">Cilium basal body</location>
    </subcellularLocation>
</comment>
<keyword evidence="13" id="KW-0966">Cell projection</keyword>
<keyword evidence="6" id="KW-0493">Microtubule</keyword>
<evidence type="ECO:0000256" key="12">
    <source>
        <dbReference type="ARBA" id="ARBA00023212"/>
    </source>
</evidence>
<dbReference type="FunFam" id="3.30.470.20:FF:000044">
    <property type="entry name" value="tubulin polyglutamylase TTLL11 isoform X2"/>
    <property type="match status" value="1"/>
</dbReference>
<keyword evidence="9" id="KW-0067">ATP-binding</keyword>
<evidence type="ECO:0000256" key="7">
    <source>
        <dbReference type="ARBA" id="ARBA00022723"/>
    </source>
</evidence>
<feature type="region of interest" description="Disordered" evidence="19">
    <location>
        <begin position="462"/>
        <end position="512"/>
    </location>
</feature>
<keyword evidence="8" id="KW-0547">Nucleotide-binding</keyword>
<comment type="cofactor">
    <cofactor evidence="1">
        <name>Mg(2+)</name>
        <dbReference type="ChEBI" id="CHEBI:18420"/>
    </cofactor>
</comment>
<keyword evidence="7" id="KW-0479">Metal-binding</keyword>
<dbReference type="Pfam" id="PF03133">
    <property type="entry name" value="TTL"/>
    <property type="match status" value="1"/>
</dbReference>
<keyword evidence="12" id="KW-0206">Cytoskeleton</keyword>
<evidence type="ECO:0000256" key="14">
    <source>
        <dbReference type="ARBA" id="ARBA00049274"/>
    </source>
</evidence>
<gene>
    <name evidence="20" type="primary">TTLL11</name>
</gene>
<feature type="region of interest" description="Disordered" evidence="19">
    <location>
        <begin position="656"/>
        <end position="700"/>
    </location>
</feature>
<comment type="catalytic activity">
    <reaction evidence="15">
        <text>(L-glutamyl)(n)-gamma-L-glutamyl-L-glutamyl-[protein] + L-glutamate + ATP = (L-glutamyl)(n+1)-gamma-L-glutamyl-L-glutamyl-[protein] + ADP + phosphate + H(+)</text>
        <dbReference type="Rhea" id="RHEA:60148"/>
        <dbReference type="Rhea" id="RHEA-COMP:15519"/>
        <dbReference type="Rhea" id="RHEA-COMP:15675"/>
        <dbReference type="ChEBI" id="CHEBI:15378"/>
        <dbReference type="ChEBI" id="CHEBI:29985"/>
        <dbReference type="ChEBI" id="CHEBI:30616"/>
        <dbReference type="ChEBI" id="CHEBI:43474"/>
        <dbReference type="ChEBI" id="CHEBI:143623"/>
        <dbReference type="ChEBI" id="CHEBI:456216"/>
    </reaction>
    <physiologicalReaction direction="left-to-right" evidence="15">
        <dbReference type="Rhea" id="RHEA:60149"/>
    </physiologicalReaction>
</comment>
<dbReference type="SUPFAM" id="SSF56059">
    <property type="entry name" value="Glutathione synthetase ATP-binding domain-like"/>
    <property type="match status" value="1"/>
</dbReference>
<keyword evidence="21" id="KW-1185">Reference proteome</keyword>
<evidence type="ECO:0000256" key="19">
    <source>
        <dbReference type="SAM" id="MobiDB-lite"/>
    </source>
</evidence>
<dbReference type="GO" id="GO:0046872">
    <property type="term" value="F:metal ion binding"/>
    <property type="evidence" value="ECO:0007669"/>
    <property type="project" value="UniProtKB-KW"/>
</dbReference>
<reference evidence="20" key="2">
    <citation type="submission" date="2025-09" db="UniProtKB">
        <authorList>
            <consortium name="Ensembl"/>
        </authorList>
    </citation>
    <scope>IDENTIFICATION</scope>
</reference>
<evidence type="ECO:0000256" key="5">
    <source>
        <dbReference type="ARBA" id="ARBA00022598"/>
    </source>
</evidence>
<protein>
    <recommendedName>
        <fullName evidence="17">Tubulin polyglutamylase TTLL11</fullName>
    </recommendedName>
    <alternativeName>
        <fullName evidence="18">Tubulin--tyrosine ligase-like protein 11</fullName>
    </alternativeName>
</protein>
<evidence type="ECO:0000256" key="10">
    <source>
        <dbReference type="ARBA" id="ARBA00022842"/>
    </source>
</evidence>
<dbReference type="GO" id="GO:0000226">
    <property type="term" value="P:microtubule cytoskeleton organization"/>
    <property type="evidence" value="ECO:0007669"/>
    <property type="project" value="TreeGrafter"/>
</dbReference>
<dbReference type="GO" id="GO:0005524">
    <property type="term" value="F:ATP binding"/>
    <property type="evidence" value="ECO:0007669"/>
    <property type="project" value="UniProtKB-KW"/>
</dbReference>
<evidence type="ECO:0000256" key="16">
    <source>
        <dbReference type="ARBA" id="ARBA00059425"/>
    </source>
</evidence>
<keyword evidence="5" id="KW-0436">Ligase</keyword>
<keyword evidence="11" id="KW-0969">Cilium</keyword>
<dbReference type="PANTHER" id="PTHR12241">
    <property type="entry name" value="TUBULIN POLYGLUTAMYLASE"/>
    <property type="match status" value="1"/>
</dbReference>
<evidence type="ECO:0000256" key="6">
    <source>
        <dbReference type="ARBA" id="ARBA00022701"/>
    </source>
</evidence>
<keyword evidence="10" id="KW-0460">Magnesium</keyword>
<feature type="region of interest" description="Disordered" evidence="19">
    <location>
        <begin position="31"/>
        <end position="94"/>
    </location>
</feature>
<evidence type="ECO:0000313" key="20">
    <source>
        <dbReference type="Ensembl" id="ENSLCNP00005023087.1"/>
    </source>
</evidence>
<evidence type="ECO:0000313" key="21">
    <source>
        <dbReference type="Proteomes" id="UP000472241"/>
    </source>
</evidence>
<dbReference type="PROSITE" id="PS51221">
    <property type="entry name" value="TTL"/>
    <property type="match status" value="1"/>
</dbReference>
<dbReference type="Gene3D" id="3.30.470.20">
    <property type="entry name" value="ATP-grasp fold, B domain"/>
    <property type="match status" value="1"/>
</dbReference>
<reference evidence="20" key="1">
    <citation type="submission" date="2025-08" db="UniProtKB">
        <authorList>
            <consortium name="Ensembl"/>
        </authorList>
    </citation>
    <scope>IDENTIFICATION</scope>
</reference>
<comment type="similarity">
    <text evidence="3">Belongs to the tubulin--tyrosine ligase family.</text>
</comment>
<evidence type="ECO:0000256" key="9">
    <source>
        <dbReference type="ARBA" id="ARBA00022840"/>
    </source>
</evidence>
<accession>A0A667IHF6</accession>
<comment type="function">
    <text evidence="16">Polyglutamylase which modifies tubulin, generating polyglutamate side chains of variable lengths on the gamma-carboxyl group of specific glutamate residues within the C-terminal tail of tubulin. Preferentially mediates ATP-dependent polyglutamate long side-chain elongation over the initiation step of the polyglutamylation reaction. Preferentially modifies the alpha-tubulin tail over a beta-tail. Required for CCSAP localization to both spindle and cilia microtubules. Promotes tubulin polyglutamylation which stimulates spastin/SPAST-mediated microtubule severing, thereby regulating microtubule functions.</text>
</comment>
<organism evidence="20 21">
    <name type="scientific">Lynx canadensis</name>
    <name type="common">Canada lynx</name>
    <name type="synonym">Felis canadensis</name>
    <dbReference type="NCBI Taxonomy" id="61383"/>
    <lineage>
        <taxon>Eukaryota</taxon>
        <taxon>Metazoa</taxon>
        <taxon>Chordata</taxon>
        <taxon>Craniata</taxon>
        <taxon>Vertebrata</taxon>
        <taxon>Euteleostomi</taxon>
        <taxon>Mammalia</taxon>
        <taxon>Eutheria</taxon>
        <taxon>Laurasiatheria</taxon>
        <taxon>Carnivora</taxon>
        <taxon>Feliformia</taxon>
        <taxon>Felidae</taxon>
        <taxon>Felinae</taxon>
        <taxon>Lynx</taxon>
    </lineage>
</organism>
<dbReference type="GO" id="GO:0070740">
    <property type="term" value="F:tubulin-glutamic acid ligase activity"/>
    <property type="evidence" value="ECO:0007669"/>
    <property type="project" value="TreeGrafter"/>
</dbReference>
<dbReference type="GO" id="GO:0036064">
    <property type="term" value="C:ciliary basal body"/>
    <property type="evidence" value="ECO:0007669"/>
    <property type="project" value="TreeGrafter"/>
</dbReference>
<evidence type="ECO:0000256" key="2">
    <source>
        <dbReference type="ARBA" id="ARBA00004120"/>
    </source>
</evidence>
<evidence type="ECO:0000256" key="18">
    <source>
        <dbReference type="ARBA" id="ARBA00078176"/>
    </source>
</evidence>
<evidence type="ECO:0000256" key="13">
    <source>
        <dbReference type="ARBA" id="ARBA00023273"/>
    </source>
</evidence>
<dbReference type="PANTHER" id="PTHR12241:SF154">
    <property type="entry name" value="TUBULIN POLYGLUTAMYLASE TTLL11"/>
    <property type="match status" value="1"/>
</dbReference>
<keyword evidence="4" id="KW-0963">Cytoplasm</keyword>
<dbReference type="GO" id="GO:0005874">
    <property type="term" value="C:microtubule"/>
    <property type="evidence" value="ECO:0007669"/>
    <property type="project" value="UniProtKB-KW"/>
</dbReference>
<evidence type="ECO:0000256" key="17">
    <source>
        <dbReference type="ARBA" id="ARBA00074257"/>
    </source>
</evidence>
<dbReference type="GO" id="GO:0015631">
    <property type="term" value="F:tubulin binding"/>
    <property type="evidence" value="ECO:0007669"/>
    <property type="project" value="TreeGrafter"/>
</dbReference>
<evidence type="ECO:0000256" key="1">
    <source>
        <dbReference type="ARBA" id="ARBA00001946"/>
    </source>
</evidence>
<evidence type="ECO:0000256" key="15">
    <source>
        <dbReference type="ARBA" id="ARBA00052959"/>
    </source>
</evidence>